<protein>
    <submittedName>
        <fullName evidence="2">Uncharacterized protein</fullName>
    </submittedName>
</protein>
<sequence>MDLAGEVVRQVVASKFGEVPGQIAGAVVSSDKVQQYVAAAGSSARQAVKRGRDKIVDISRGSKSTRLEDQRRARQDRVNTRRKAGGGKRGPDNLREMEDYGDFVGEEDVDQLDGAGGSDNTNANNGGAGGAGGGQGQRGITHRPDLWGIPRDLTDIHTGVLKIDGLSNIIDFECKGTDTHYVFTGLLDTYCNQYSKLNQNITLLDSLAKSGKVHWQIVEAEYKLHFLAATRKKIITNGTNNLIQRDFCGVPLFIGKPRANRRYIIPLDKNALNSQVTLPQDMLTFPSKQKVSNEVPARLIDARGLSVGETFVMKTMCGLGKDLWLTYPFGEILIDSSGTSVRGPGVFSYNIENFGNNMESIPTDIVNSSATEYNTTVMYNANTPKKAWITKLNQMGGRTDVLAFFGPNIEGEESKMTFQYTVRVETKLLLRYKDKFADPLQHWHHDKLHQLSLPQLEIQTADTAPKVNYCASGTGAHPYNETPLTMSDGGGATTTTTPAARPPPRPVVRRQPPPPTTPRGDTRLDWSGAQPGQDVYQGIPAEGTPLVWTTNNVLSPGYQELNTFGEHYWMVSMDMNCTQTEAGWFELKGYLTNTMDNWETDIAQATCSGTGAAIPPYTSNNHMGRCGYINVFTFDFPTCIINVFP</sequence>
<evidence type="ECO:0000313" key="2">
    <source>
        <dbReference type="EMBL" id="KAK3885401.1"/>
    </source>
</evidence>
<feature type="compositionally biased region" description="Acidic residues" evidence="1">
    <location>
        <begin position="99"/>
        <end position="111"/>
    </location>
</feature>
<dbReference type="EMBL" id="JAWQEG010000803">
    <property type="protein sequence ID" value="KAK3885401.1"/>
    <property type="molecule type" value="Genomic_DNA"/>
</dbReference>
<feature type="region of interest" description="Disordered" evidence="1">
    <location>
        <begin position="486"/>
        <end position="526"/>
    </location>
</feature>
<reference evidence="2" key="1">
    <citation type="submission" date="2023-10" db="EMBL/GenBank/DDBJ databases">
        <title>Genome assemblies of two species of porcelain crab, Petrolisthes cinctipes and Petrolisthes manimaculis (Anomura: Porcellanidae).</title>
        <authorList>
            <person name="Angst P."/>
        </authorList>
    </citation>
    <scope>NUCLEOTIDE SEQUENCE</scope>
    <source>
        <strain evidence="2">PB745_01</strain>
        <tissue evidence="2">Gill</tissue>
    </source>
</reference>
<proteinExistence type="predicted"/>
<feature type="compositionally biased region" description="Gly residues" evidence="1">
    <location>
        <begin position="126"/>
        <end position="137"/>
    </location>
</feature>
<evidence type="ECO:0000256" key="1">
    <source>
        <dbReference type="SAM" id="MobiDB-lite"/>
    </source>
</evidence>
<feature type="compositionally biased region" description="Basic and acidic residues" evidence="1">
    <location>
        <begin position="89"/>
        <end position="98"/>
    </location>
</feature>
<dbReference type="AlphaFoldDB" id="A0AAE1G4U8"/>
<dbReference type="Proteomes" id="UP001286313">
    <property type="component" value="Unassembled WGS sequence"/>
</dbReference>
<gene>
    <name evidence="2" type="ORF">Pcinc_010398</name>
</gene>
<feature type="compositionally biased region" description="Basic and acidic residues" evidence="1">
    <location>
        <begin position="65"/>
        <end position="79"/>
    </location>
</feature>
<comment type="caution">
    <text evidence="2">The sequence shown here is derived from an EMBL/GenBank/DDBJ whole genome shotgun (WGS) entry which is preliminary data.</text>
</comment>
<feature type="compositionally biased region" description="Pro residues" evidence="1">
    <location>
        <begin position="500"/>
        <end position="517"/>
    </location>
</feature>
<keyword evidence="3" id="KW-1185">Reference proteome</keyword>
<accession>A0AAE1G4U8</accession>
<evidence type="ECO:0000313" key="3">
    <source>
        <dbReference type="Proteomes" id="UP001286313"/>
    </source>
</evidence>
<feature type="region of interest" description="Disordered" evidence="1">
    <location>
        <begin position="50"/>
        <end position="144"/>
    </location>
</feature>
<name>A0AAE1G4U8_PETCI</name>
<organism evidence="2 3">
    <name type="scientific">Petrolisthes cinctipes</name>
    <name type="common">Flat porcelain crab</name>
    <dbReference type="NCBI Taxonomy" id="88211"/>
    <lineage>
        <taxon>Eukaryota</taxon>
        <taxon>Metazoa</taxon>
        <taxon>Ecdysozoa</taxon>
        <taxon>Arthropoda</taxon>
        <taxon>Crustacea</taxon>
        <taxon>Multicrustacea</taxon>
        <taxon>Malacostraca</taxon>
        <taxon>Eumalacostraca</taxon>
        <taxon>Eucarida</taxon>
        <taxon>Decapoda</taxon>
        <taxon>Pleocyemata</taxon>
        <taxon>Anomura</taxon>
        <taxon>Galatheoidea</taxon>
        <taxon>Porcellanidae</taxon>
        <taxon>Petrolisthes</taxon>
    </lineage>
</organism>